<keyword evidence="2" id="KW-0812">Transmembrane</keyword>
<evidence type="ECO:0000256" key="2">
    <source>
        <dbReference type="SAM" id="Phobius"/>
    </source>
</evidence>
<keyword evidence="2" id="KW-0472">Membrane</keyword>
<protein>
    <submittedName>
        <fullName evidence="5">VWFC domain-containing protein</fullName>
    </submittedName>
</protein>
<proteinExistence type="predicted"/>
<organism evidence="5">
    <name type="scientific">Echinostoma caproni</name>
    <dbReference type="NCBI Taxonomy" id="27848"/>
    <lineage>
        <taxon>Eukaryota</taxon>
        <taxon>Metazoa</taxon>
        <taxon>Spiralia</taxon>
        <taxon>Lophotrochozoa</taxon>
        <taxon>Platyhelminthes</taxon>
        <taxon>Trematoda</taxon>
        <taxon>Digenea</taxon>
        <taxon>Plagiorchiida</taxon>
        <taxon>Echinostomata</taxon>
        <taxon>Echinostomatoidea</taxon>
        <taxon>Echinostomatidae</taxon>
        <taxon>Echinostoma</taxon>
    </lineage>
</organism>
<feature type="compositionally biased region" description="Basic and acidic residues" evidence="1">
    <location>
        <begin position="222"/>
        <end position="238"/>
    </location>
</feature>
<accession>A0A183ARR4</accession>
<dbReference type="OrthoDB" id="348678at2759"/>
<feature type="region of interest" description="Disordered" evidence="1">
    <location>
        <begin position="216"/>
        <end position="238"/>
    </location>
</feature>
<reference evidence="5" key="1">
    <citation type="submission" date="2016-06" db="UniProtKB">
        <authorList>
            <consortium name="WormBaseParasite"/>
        </authorList>
    </citation>
    <scope>IDENTIFICATION</scope>
</reference>
<name>A0A183ARR4_9TREM</name>
<evidence type="ECO:0000313" key="4">
    <source>
        <dbReference type="Proteomes" id="UP000272942"/>
    </source>
</evidence>
<feature type="region of interest" description="Disordered" evidence="1">
    <location>
        <begin position="358"/>
        <end position="407"/>
    </location>
</feature>
<feature type="region of interest" description="Disordered" evidence="1">
    <location>
        <begin position="424"/>
        <end position="446"/>
    </location>
</feature>
<feature type="compositionally biased region" description="Acidic residues" evidence="1">
    <location>
        <begin position="358"/>
        <end position="368"/>
    </location>
</feature>
<keyword evidence="4" id="KW-1185">Reference proteome</keyword>
<dbReference type="EMBL" id="UZAN01047741">
    <property type="protein sequence ID" value="VDP85739.1"/>
    <property type="molecule type" value="Genomic_DNA"/>
</dbReference>
<dbReference type="AlphaFoldDB" id="A0A183ARR4"/>
<feature type="compositionally biased region" description="Basic residues" evidence="1">
    <location>
        <begin position="424"/>
        <end position="433"/>
    </location>
</feature>
<dbReference type="Proteomes" id="UP000272942">
    <property type="component" value="Unassembled WGS sequence"/>
</dbReference>
<evidence type="ECO:0000313" key="3">
    <source>
        <dbReference type="EMBL" id="VDP85739.1"/>
    </source>
</evidence>
<gene>
    <name evidence="3" type="ORF">ECPE_LOCUS9649</name>
</gene>
<reference evidence="3 4" key="2">
    <citation type="submission" date="2018-11" db="EMBL/GenBank/DDBJ databases">
        <authorList>
            <consortium name="Pathogen Informatics"/>
        </authorList>
    </citation>
    <scope>NUCLEOTIDE SEQUENCE [LARGE SCALE GENOMIC DNA]</scope>
    <source>
        <strain evidence="3 4">Egypt</strain>
    </source>
</reference>
<evidence type="ECO:0000256" key="1">
    <source>
        <dbReference type="SAM" id="MobiDB-lite"/>
    </source>
</evidence>
<keyword evidence="2" id="KW-1133">Transmembrane helix</keyword>
<dbReference type="WBParaSite" id="ECPE_0000967901-mRNA-1">
    <property type="protein sequence ID" value="ECPE_0000967901-mRNA-1"/>
    <property type="gene ID" value="ECPE_0000967901"/>
</dbReference>
<feature type="transmembrane region" description="Helical" evidence="2">
    <location>
        <begin position="116"/>
        <end position="137"/>
    </location>
</feature>
<evidence type="ECO:0000313" key="5">
    <source>
        <dbReference type="WBParaSite" id="ECPE_0000967901-mRNA-1"/>
    </source>
</evidence>
<sequence>MVCPICPQTHSHNCCDETVDGPWHMYWLHELGGRPHEPRPDILTPEGLCPHALSMCRCEHICAMRHLLLPSLHQCLSQCPSGSSCKSKGEMYSVNTSLSEINGTSGGSGANKRSSLPIIIGVIIAFLAILVGVVLLVNREICQKRGRYGSRFAPGGSSIGGVIFSTLNGTFPRSAGVNGLHGPHTQCGDSITGSCTELRVAFQPQYAMDDEFSIGTQGTADQDEHSPHALTKDGNFRENAPHKKLLNMSTGRPNQHQRRVNGHLVSPRVPINTSVPADNRHSVPEFDRDRKLSRTKMIANTEAVVHQTSPGSVIHLGEHSSILTADTSAVAPPSAAVSNLSCPAEDYYADDEQAFGDDEFEEEEEDEKSEMLYDPMDPTKALNDDLTSSTDSGPFDDGGKPFNLTPSKLTKTRSIKDWNLINRRNSKRRGHRRLSMDDQLPSNPASRFERLTDHPVDTEPSIAHSQSVTIDLNTQSLTALPDHTLTVHSPNSGNNNNNTGIIHPTCRVDAVEHDQSPLVSGVLIEPSARPNGRSKDLTPTGVLHHPIGYDYVRM</sequence>